<evidence type="ECO:0000256" key="6">
    <source>
        <dbReference type="ARBA" id="ARBA00022723"/>
    </source>
</evidence>
<evidence type="ECO:0000259" key="18">
    <source>
        <dbReference type="PROSITE" id="PS50070"/>
    </source>
</evidence>
<dbReference type="InterPro" id="IPR006585">
    <property type="entry name" value="FTP1"/>
</dbReference>
<evidence type="ECO:0000256" key="8">
    <source>
        <dbReference type="ARBA" id="ARBA00022837"/>
    </source>
</evidence>
<dbReference type="SUPFAM" id="SSF90112">
    <property type="entry name" value="Neurotransmitter-gated ion-channel transmembrane pore"/>
    <property type="match status" value="1"/>
</dbReference>
<dbReference type="Pfam" id="PF00051">
    <property type="entry name" value="Kringle"/>
    <property type="match status" value="2"/>
</dbReference>
<dbReference type="FunFam" id="2.40.20.10:FF:000041">
    <property type="entry name" value="Uncharacterized protein"/>
    <property type="match status" value="1"/>
</dbReference>
<dbReference type="GeneID" id="118418639"/>
<evidence type="ECO:0000256" key="4">
    <source>
        <dbReference type="ARBA" id="ARBA00022553"/>
    </source>
</evidence>
<dbReference type="SMART" id="SM00032">
    <property type="entry name" value="CCP"/>
    <property type="match status" value="1"/>
</dbReference>
<dbReference type="GO" id="GO:0005524">
    <property type="term" value="F:ATP binding"/>
    <property type="evidence" value="ECO:0007669"/>
    <property type="project" value="UniProtKB-KW"/>
</dbReference>
<dbReference type="FunFam" id="2.70.170.10:FF:000064">
    <property type="entry name" value="Uncharacterized protein"/>
    <property type="match status" value="1"/>
</dbReference>
<dbReference type="CDD" id="cd19051">
    <property type="entry name" value="LGIC_TM_cation"/>
    <property type="match status" value="1"/>
</dbReference>
<gene>
    <name evidence="21" type="primary">LOC118418639</name>
</gene>
<dbReference type="CDD" id="cd00108">
    <property type="entry name" value="KR"/>
    <property type="match status" value="1"/>
</dbReference>
<dbReference type="SUPFAM" id="SSF63712">
    <property type="entry name" value="Nicotinic receptor ligand binding domain-like"/>
    <property type="match status" value="1"/>
</dbReference>
<dbReference type="InterPro" id="IPR013806">
    <property type="entry name" value="Kringle-like"/>
</dbReference>
<keyword evidence="7" id="KW-0547">Nucleotide-binding</keyword>
<dbReference type="Pfam" id="PF22633">
    <property type="entry name" value="F5_F8_type_C_2"/>
    <property type="match status" value="1"/>
</dbReference>
<dbReference type="PROSITE" id="PS00021">
    <property type="entry name" value="KRINGLE_1"/>
    <property type="match status" value="1"/>
</dbReference>
<feature type="transmembrane region" description="Helical" evidence="15">
    <location>
        <begin position="752"/>
        <end position="774"/>
    </location>
</feature>
<dbReference type="Pfam" id="PF00057">
    <property type="entry name" value="Ldl_recept_a"/>
    <property type="match status" value="1"/>
</dbReference>
<proteinExistence type="predicted"/>
<dbReference type="GO" id="GO:0038024">
    <property type="term" value="F:cargo receptor activity"/>
    <property type="evidence" value="ECO:0000318"/>
    <property type="project" value="GO_Central"/>
</dbReference>
<dbReference type="SMART" id="SM00130">
    <property type="entry name" value="KR"/>
    <property type="match status" value="2"/>
</dbReference>
<sequence>MRGQLVIAGAACCLLFVSGLALDCIVGNGASYRGTVSVTKTGKTCQEWDSRTPHEHNYVPADYPASGLEQNYCRNVGDWHEVWCYTTDPSSRWEGCDVRACGVNAALGKTAQQSSISSNGAPSRAVDGNYDPNYFADTASCTHTEEEANPTWWVDLGRPIMFGRVIIINRGDCCQERLNPFNIHIGDSELIHTNPKCGGDHQIDVNQPAISVPCEGMRGRYVGIRLPGTPRILTLCEVHISAEVMKCSPGYFRCANKYTCILSWRRCDGTPDCSDGSDEEECVCSRIHKDFQIRSRLTMLPNQLHQATFDDIQNSTAVELLNSSYSIAGKHHPELREFVSTVLFPRCNLTKENIGRQLLPCRSWCEEVFSMSGDLMRDLLPPCEVFPSPPHRCWNPEPDKNEGSTEVCYYGTGINYRGTWNTTTYGAKCLEWSADNYKTDYPWANLDKNYCRNPTGLQRPFCLTEDGSKEECDVIPCNSVSCADRGPPTNGKRTPSKRFYLLDEKVTYTCNDGYMLEYGYPREVRCQQGNSSSVGVWEHHMPTCSVNYKRRLQKELLETYSASLAPEENVTINFTGVVEEIVDLDEKKEQLLASLIIDFTWYDARLKWDPKYYGDNDRFSIPGKDIWIPPFTLRKNANPLHQGLPKDVPVRVSSTGLVQWRVETLTTTVCEANPFLFPADTMECEVCFSATTAIEQTIQCHEGSSASNVRHPCGFYSPAEEDGEWYRSVKISDEQNQTKACFALHLARIPKFHIATTVGPCVILIVLMTITFIMPIGVGDRISFGVTIQLSMVVSLVFVTEVLPVKGSLPFFATVIIVCMGLMGLFLFLTLAVIYIHGKKGSLSPMTRVIFLRYTARILLLGDLTEGKQASTGVAYEDPMTNLFDRDMTSTGSSGENEPMLMTTEAVKKENEDLVQAVKIGMTELKNEMKKLTKAVKNEEEVSEYTLLAKVLDRLCLILYVISIVVAIPFTLSKE</sequence>
<feature type="signal peptide" evidence="16">
    <location>
        <begin position="1"/>
        <end position="21"/>
    </location>
</feature>
<dbReference type="PROSITE" id="PS50070">
    <property type="entry name" value="KRINGLE_2"/>
    <property type="match status" value="2"/>
</dbReference>
<dbReference type="SMART" id="SM00607">
    <property type="entry name" value="FTP"/>
    <property type="match status" value="1"/>
</dbReference>
<evidence type="ECO:0000256" key="1">
    <source>
        <dbReference type="ARBA" id="ARBA00004141"/>
    </source>
</evidence>
<evidence type="ECO:0000256" key="13">
    <source>
        <dbReference type="PROSITE-ProRule" id="PRU00302"/>
    </source>
</evidence>
<dbReference type="Pfam" id="PF02932">
    <property type="entry name" value="Neur_chan_memb"/>
    <property type="match status" value="1"/>
</dbReference>
<dbReference type="Gene3D" id="2.40.20.10">
    <property type="entry name" value="Plasminogen Kringle 4"/>
    <property type="match status" value="2"/>
</dbReference>
<dbReference type="InterPro" id="IPR000436">
    <property type="entry name" value="Sushi_SCR_CCP_dom"/>
</dbReference>
<comment type="subcellular location">
    <subcellularLocation>
        <location evidence="2">Cell membrane</location>
        <topology evidence="2">Single-pass membrane protein</topology>
    </subcellularLocation>
    <subcellularLocation>
        <location evidence="1">Membrane</location>
        <topology evidence="1">Multi-pass membrane protein</topology>
    </subcellularLocation>
    <subcellularLocation>
        <location evidence="3">Membrane</location>
        <topology evidence="3">Single-pass type I membrane protein</topology>
    </subcellularLocation>
</comment>
<dbReference type="InterPro" id="IPR006029">
    <property type="entry name" value="Neurotrans-gated_channel_TM"/>
</dbReference>
<reference evidence="21" key="2">
    <citation type="submission" date="2025-08" db="UniProtKB">
        <authorList>
            <consortium name="RefSeq"/>
        </authorList>
    </citation>
    <scope>IDENTIFICATION</scope>
    <source>
        <strain evidence="21">S238N-H82</strain>
        <tissue evidence="21">Testes</tissue>
    </source>
</reference>
<dbReference type="PANTHER" id="PTHR46335">
    <property type="entry name" value="CUBILIN"/>
    <property type="match status" value="1"/>
</dbReference>
<dbReference type="InterPro" id="IPR006202">
    <property type="entry name" value="Neur_chan_lig-bd"/>
</dbReference>
<dbReference type="CDD" id="cd07066">
    <property type="entry name" value="CRD_FZ"/>
    <property type="match status" value="1"/>
</dbReference>
<dbReference type="Pfam" id="PF02931">
    <property type="entry name" value="Neur_chan_LBD"/>
    <property type="match status" value="1"/>
</dbReference>
<keyword evidence="9" id="KW-0067">ATP-binding</keyword>
<feature type="transmembrane region" description="Helical" evidence="15">
    <location>
        <begin position="786"/>
        <end position="805"/>
    </location>
</feature>
<feature type="disulfide bond" evidence="11">
    <location>
        <begin position="73"/>
        <end position="96"/>
    </location>
</feature>
<dbReference type="InterPro" id="IPR036719">
    <property type="entry name" value="Neuro-gated_channel_TM_sf"/>
</dbReference>
<dbReference type="SUPFAM" id="SSF57440">
    <property type="entry name" value="Kringle-like"/>
    <property type="match status" value="2"/>
</dbReference>
<dbReference type="PROSITE" id="PS50038">
    <property type="entry name" value="FZ"/>
    <property type="match status" value="1"/>
</dbReference>
<dbReference type="FunFam" id="1.10.2000.10:FF:000030">
    <property type="entry name" value="Uncharacterized protein"/>
    <property type="match status" value="1"/>
</dbReference>
<keyword evidence="15" id="KW-1133">Transmembrane helix</keyword>
<dbReference type="Gene3D" id="1.20.58.390">
    <property type="entry name" value="Neurotransmitter-gated ion-channel transmembrane domain"/>
    <property type="match status" value="1"/>
</dbReference>
<evidence type="ECO:0000256" key="11">
    <source>
        <dbReference type="PROSITE-ProRule" id="PRU00121"/>
    </source>
</evidence>
<evidence type="ECO:0000256" key="9">
    <source>
        <dbReference type="ARBA" id="ARBA00022840"/>
    </source>
</evidence>
<feature type="disulfide bond" evidence="11">
    <location>
        <begin position="24"/>
        <end position="101"/>
    </location>
</feature>
<dbReference type="Proteomes" id="UP000001554">
    <property type="component" value="Chromosome 6"/>
</dbReference>
<evidence type="ECO:0000256" key="5">
    <source>
        <dbReference type="ARBA" id="ARBA00022572"/>
    </source>
</evidence>
<evidence type="ECO:0000256" key="15">
    <source>
        <dbReference type="SAM" id="Phobius"/>
    </source>
</evidence>
<dbReference type="GO" id="GO:0046872">
    <property type="term" value="F:metal ion binding"/>
    <property type="evidence" value="ECO:0007669"/>
    <property type="project" value="UniProtKB-KW"/>
</dbReference>
<dbReference type="OrthoDB" id="10022231at2759"/>
<dbReference type="AlphaFoldDB" id="A0A9J7MVL6"/>
<evidence type="ECO:0000256" key="12">
    <source>
        <dbReference type="PROSITE-ProRule" id="PRU00124"/>
    </source>
</evidence>
<evidence type="ECO:0000256" key="2">
    <source>
        <dbReference type="ARBA" id="ARBA00004162"/>
    </source>
</evidence>
<dbReference type="CDD" id="cd00033">
    <property type="entry name" value="CCP"/>
    <property type="match status" value="1"/>
</dbReference>
<evidence type="ECO:0000313" key="20">
    <source>
        <dbReference type="Proteomes" id="UP000001554"/>
    </source>
</evidence>
<feature type="domain" description="Sushi" evidence="19">
    <location>
        <begin position="480"/>
        <end position="546"/>
    </location>
</feature>
<feature type="domain" description="FZ" evidence="17">
    <location>
        <begin position="268"/>
        <end position="396"/>
    </location>
</feature>
<feature type="chain" id="PRO_5039943929" evidence="16">
    <location>
        <begin position="22"/>
        <end position="975"/>
    </location>
</feature>
<dbReference type="KEGG" id="bfo:118418639"/>
<dbReference type="InterPro" id="IPR008979">
    <property type="entry name" value="Galactose-bd-like_sf"/>
</dbReference>
<feature type="coiled-coil region" evidence="14">
    <location>
        <begin position="915"/>
        <end position="942"/>
    </location>
</feature>
<dbReference type="InterPro" id="IPR002172">
    <property type="entry name" value="LDrepeatLR_classA_rpt"/>
</dbReference>
<feature type="domain" description="Kringle" evidence="18">
    <location>
        <begin position="23"/>
        <end position="101"/>
    </location>
</feature>
<keyword evidence="13" id="KW-0768">Sushi</keyword>
<evidence type="ECO:0000256" key="14">
    <source>
        <dbReference type="SAM" id="Coils"/>
    </source>
</evidence>
<dbReference type="GO" id="GO:0005230">
    <property type="term" value="F:extracellular ligand-gated monoatomic ion channel activity"/>
    <property type="evidence" value="ECO:0007669"/>
    <property type="project" value="InterPro"/>
</dbReference>
<accession>A0A9J7MVL6</accession>
<dbReference type="FunFam" id="2.40.20.10:FF:000037">
    <property type="entry name" value="Uncharacterized protein"/>
    <property type="match status" value="1"/>
</dbReference>
<feature type="domain" description="Kringle" evidence="18">
    <location>
        <begin position="407"/>
        <end position="477"/>
    </location>
</feature>
<evidence type="ECO:0000259" key="17">
    <source>
        <dbReference type="PROSITE" id="PS50038"/>
    </source>
</evidence>
<feature type="transmembrane region" description="Helical" evidence="15">
    <location>
        <begin position="811"/>
        <end position="836"/>
    </location>
</feature>
<dbReference type="CDD" id="cd00112">
    <property type="entry name" value="LDLa"/>
    <property type="match status" value="1"/>
</dbReference>
<dbReference type="Gene3D" id="1.10.2000.10">
    <property type="entry name" value="Frizzled cysteine-rich domain"/>
    <property type="match status" value="1"/>
</dbReference>
<dbReference type="GO" id="GO:0005886">
    <property type="term" value="C:plasma membrane"/>
    <property type="evidence" value="ECO:0007669"/>
    <property type="project" value="UniProtKB-SubCell"/>
</dbReference>
<keyword evidence="15" id="KW-0472">Membrane</keyword>
<keyword evidence="16" id="KW-0732">Signal</keyword>
<dbReference type="InterPro" id="IPR000001">
    <property type="entry name" value="Kringle"/>
</dbReference>
<dbReference type="SUPFAM" id="SSF63501">
    <property type="entry name" value="Frizzled cysteine-rich domain"/>
    <property type="match status" value="1"/>
</dbReference>
<evidence type="ECO:0000259" key="19">
    <source>
        <dbReference type="PROSITE" id="PS50923"/>
    </source>
</evidence>
<dbReference type="PROSITE" id="PS50068">
    <property type="entry name" value="LDLRA_2"/>
    <property type="match status" value="1"/>
</dbReference>
<dbReference type="SUPFAM" id="SSF57424">
    <property type="entry name" value="LDL receptor-like module"/>
    <property type="match status" value="1"/>
</dbReference>
<keyword evidence="6" id="KW-0479">Metal-binding</keyword>
<dbReference type="CDD" id="cd18989">
    <property type="entry name" value="LGIC_ECD_cation"/>
    <property type="match status" value="1"/>
</dbReference>
<dbReference type="RefSeq" id="XP_035680540.1">
    <property type="nucleotide sequence ID" value="XM_035824647.1"/>
</dbReference>
<dbReference type="PANTHER" id="PTHR46335:SF1">
    <property type="entry name" value="CUBILIN"/>
    <property type="match status" value="1"/>
</dbReference>
<dbReference type="Gene3D" id="2.60.120.260">
    <property type="entry name" value="Galactose-binding domain-like"/>
    <property type="match status" value="1"/>
</dbReference>
<feature type="disulfide bond" evidence="12">
    <location>
        <begin position="267"/>
        <end position="282"/>
    </location>
</feature>
<keyword evidence="8" id="KW-0106">Calcium</keyword>
<dbReference type="Gene3D" id="2.70.170.10">
    <property type="entry name" value="Neurotransmitter-gated ion-channel ligand-binding domain"/>
    <property type="match status" value="1"/>
</dbReference>
<keyword evidence="15" id="KW-0812">Transmembrane</keyword>
<name>A0A9J7MVL6_BRAFL</name>
<keyword evidence="4" id="KW-0597">Phosphoprotein</keyword>
<dbReference type="Gene3D" id="2.10.70.10">
    <property type="entry name" value="Complement Module, domain 1"/>
    <property type="match status" value="1"/>
</dbReference>
<keyword evidence="5 11" id="KW-0420">Kringle</keyword>
<evidence type="ECO:0000256" key="16">
    <source>
        <dbReference type="SAM" id="SignalP"/>
    </source>
</evidence>
<feature type="transmembrane region" description="Helical" evidence="15">
    <location>
        <begin position="955"/>
        <end position="972"/>
    </location>
</feature>
<dbReference type="Gene3D" id="4.10.400.10">
    <property type="entry name" value="Low-density Lipoprotein Receptor"/>
    <property type="match status" value="1"/>
</dbReference>
<keyword evidence="20" id="KW-1185">Reference proteome</keyword>
<keyword evidence="10 11" id="KW-1015">Disulfide bond</keyword>
<dbReference type="SUPFAM" id="SSF57535">
    <property type="entry name" value="Complement control module/SCR domain"/>
    <property type="match status" value="1"/>
</dbReference>
<evidence type="ECO:0000313" key="21">
    <source>
        <dbReference type="RefSeq" id="XP_035680540.1"/>
    </source>
</evidence>
<evidence type="ECO:0000256" key="10">
    <source>
        <dbReference type="ARBA" id="ARBA00023157"/>
    </source>
</evidence>
<evidence type="ECO:0000256" key="7">
    <source>
        <dbReference type="ARBA" id="ARBA00022741"/>
    </source>
</evidence>
<dbReference type="FunFam" id="2.60.120.260:FF:000105">
    <property type="entry name" value="Sushi, von Willebrand factor type A, EGF and pentraxin domain-containing protein 1"/>
    <property type="match status" value="1"/>
</dbReference>
<organism evidence="20 21">
    <name type="scientific">Branchiostoma floridae</name>
    <name type="common">Florida lancelet</name>
    <name type="synonym">Amphioxus</name>
    <dbReference type="NCBI Taxonomy" id="7739"/>
    <lineage>
        <taxon>Eukaryota</taxon>
        <taxon>Metazoa</taxon>
        <taxon>Chordata</taxon>
        <taxon>Cephalochordata</taxon>
        <taxon>Leptocardii</taxon>
        <taxon>Amphioxiformes</taxon>
        <taxon>Branchiostomatidae</taxon>
        <taxon>Branchiostoma</taxon>
    </lineage>
</organism>
<evidence type="ECO:0000256" key="3">
    <source>
        <dbReference type="ARBA" id="ARBA00004479"/>
    </source>
</evidence>
<dbReference type="PROSITE" id="PS50923">
    <property type="entry name" value="SUSHI"/>
    <property type="match status" value="1"/>
</dbReference>
<dbReference type="InterPro" id="IPR020067">
    <property type="entry name" value="Frizzled_dom"/>
</dbReference>
<dbReference type="SUPFAM" id="SSF49785">
    <property type="entry name" value="Galactose-binding domain-like"/>
    <property type="match status" value="1"/>
</dbReference>
<comment type="caution">
    <text evidence="11">Lacks conserved residue(s) required for the propagation of feature annotation.</text>
</comment>
<dbReference type="PRINTS" id="PR00018">
    <property type="entry name" value="KRINGLE"/>
</dbReference>
<reference evidence="20" key="1">
    <citation type="journal article" date="2020" name="Nat. Ecol. Evol.">
        <title>Deeply conserved synteny resolves early events in vertebrate evolution.</title>
        <authorList>
            <person name="Simakov O."/>
            <person name="Marletaz F."/>
            <person name="Yue J.X."/>
            <person name="O'Connell B."/>
            <person name="Jenkins J."/>
            <person name="Brandt A."/>
            <person name="Calef R."/>
            <person name="Tung C.H."/>
            <person name="Huang T.K."/>
            <person name="Schmutz J."/>
            <person name="Satoh N."/>
            <person name="Yu J.K."/>
            <person name="Putnam N.H."/>
            <person name="Green R.E."/>
            <person name="Rokhsar D.S."/>
        </authorList>
    </citation>
    <scope>NUCLEOTIDE SEQUENCE [LARGE SCALE GENOMIC DNA]</scope>
    <source>
        <strain evidence="20">S238N-H82</strain>
    </source>
</reference>
<dbReference type="SMART" id="SM00192">
    <property type="entry name" value="LDLa"/>
    <property type="match status" value="1"/>
</dbReference>
<feature type="disulfide bond" evidence="11">
    <location>
        <begin position="45"/>
        <end position="84"/>
    </location>
</feature>
<dbReference type="InterPro" id="IPR036055">
    <property type="entry name" value="LDL_receptor-like_sf"/>
</dbReference>
<dbReference type="InterPro" id="IPR036734">
    <property type="entry name" value="Neur_chan_lig-bd_sf"/>
</dbReference>
<dbReference type="InterPro" id="IPR038178">
    <property type="entry name" value="Kringle_sf"/>
</dbReference>
<dbReference type="InterPro" id="IPR018056">
    <property type="entry name" value="Kringle_CS"/>
</dbReference>
<dbReference type="InterPro" id="IPR038050">
    <property type="entry name" value="Neuro_actylchol_rec"/>
</dbReference>
<dbReference type="InterPro" id="IPR035976">
    <property type="entry name" value="Sushi/SCR/CCP_sf"/>
</dbReference>
<keyword evidence="14" id="KW-0175">Coiled coil</keyword>
<protein>
    <submittedName>
        <fullName evidence="21">Uncharacterized protein LOC118418639</fullName>
    </submittedName>
</protein>
<dbReference type="InterPro" id="IPR036790">
    <property type="entry name" value="Frizzled_dom_sf"/>
</dbReference>